<keyword evidence="2" id="KW-0732">Signal</keyword>
<evidence type="ECO:0000313" key="5">
    <source>
        <dbReference type="Proteomes" id="UP001243846"/>
    </source>
</evidence>
<dbReference type="Gene3D" id="1.10.530.10">
    <property type="match status" value="1"/>
</dbReference>
<name>A0ABT8D5M6_9RHOB</name>
<organism evidence="4 5">
    <name type="scientific">Paracoccus cavernae</name>
    <dbReference type="NCBI Taxonomy" id="1571207"/>
    <lineage>
        <taxon>Bacteria</taxon>
        <taxon>Pseudomonadati</taxon>
        <taxon>Pseudomonadota</taxon>
        <taxon>Alphaproteobacteria</taxon>
        <taxon>Rhodobacterales</taxon>
        <taxon>Paracoccaceae</taxon>
        <taxon>Paracoccus</taxon>
    </lineage>
</organism>
<evidence type="ECO:0000259" key="3">
    <source>
        <dbReference type="Pfam" id="PF01464"/>
    </source>
</evidence>
<evidence type="ECO:0000256" key="1">
    <source>
        <dbReference type="ARBA" id="ARBA00009387"/>
    </source>
</evidence>
<feature type="domain" description="Transglycosylase SLT" evidence="3">
    <location>
        <begin position="94"/>
        <end position="156"/>
    </location>
</feature>
<dbReference type="RefSeq" id="WP_377683704.1">
    <property type="nucleotide sequence ID" value="NZ_JBHMDZ010000002.1"/>
</dbReference>
<dbReference type="Pfam" id="PF01464">
    <property type="entry name" value="SLT"/>
    <property type="match status" value="1"/>
</dbReference>
<evidence type="ECO:0000256" key="2">
    <source>
        <dbReference type="SAM" id="SignalP"/>
    </source>
</evidence>
<dbReference type="InterPro" id="IPR023346">
    <property type="entry name" value="Lysozyme-like_dom_sf"/>
</dbReference>
<comment type="similarity">
    <text evidence="1">Belongs to the virb1 family.</text>
</comment>
<gene>
    <name evidence="4" type="ORF">QWZ10_10290</name>
</gene>
<reference evidence="5" key="1">
    <citation type="journal article" date="2019" name="Int. J. Syst. Evol. Microbiol.">
        <title>The Global Catalogue of Microorganisms (GCM) 10K type strain sequencing project: providing services to taxonomists for standard genome sequencing and annotation.</title>
        <authorList>
            <consortium name="The Broad Institute Genomics Platform"/>
            <consortium name="The Broad Institute Genome Sequencing Center for Infectious Disease"/>
            <person name="Wu L."/>
            <person name="Ma J."/>
        </authorList>
    </citation>
    <scope>NUCLEOTIDE SEQUENCE [LARGE SCALE GENOMIC DNA]</scope>
    <source>
        <strain evidence="5">CECT 8482</strain>
    </source>
</reference>
<keyword evidence="5" id="KW-1185">Reference proteome</keyword>
<dbReference type="EMBL" id="JAUFRC010000001">
    <property type="protein sequence ID" value="MDN3712084.1"/>
    <property type="molecule type" value="Genomic_DNA"/>
</dbReference>
<accession>A0ABT8D5M6</accession>
<evidence type="ECO:0000313" key="4">
    <source>
        <dbReference type="EMBL" id="MDN3712084.1"/>
    </source>
</evidence>
<dbReference type="InterPro" id="IPR008258">
    <property type="entry name" value="Transglycosylase_SLT_dom_1"/>
</dbReference>
<dbReference type="PROSITE" id="PS51257">
    <property type="entry name" value="PROKAR_LIPOPROTEIN"/>
    <property type="match status" value="1"/>
</dbReference>
<feature type="signal peptide" evidence="2">
    <location>
        <begin position="1"/>
        <end position="23"/>
    </location>
</feature>
<dbReference type="SUPFAM" id="SSF53955">
    <property type="entry name" value="Lysozyme-like"/>
    <property type="match status" value="1"/>
</dbReference>
<feature type="chain" id="PRO_5045408688" evidence="2">
    <location>
        <begin position="24"/>
        <end position="210"/>
    </location>
</feature>
<dbReference type="Proteomes" id="UP001243846">
    <property type="component" value="Unassembled WGS sequence"/>
</dbReference>
<protein>
    <submittedName>
        <fullName evidence="4">Transglycosylase SLT domain-containing protein</fullName>
    </submittedName>
</protein>
<proteinExistence type="inferred from homology"/>
<comment type="caution">
    <text evidence="4">The sequence shown here is derived from an EMBL/GenBank/DDBJ whole genome shotgun (WGS) entry which is preliminary data.</text>
</comment>
<sequence>MQVKFGARALAAAALVTIMGLSACDTTATANGANVARLAEAPSSAPDMRWGNRAGSDAWTKAALSALESEGVTLLSTVPSDVGSFCPGYATLNREERKHFWVGLLSSVAKHESGYNPAAKGGGGRYLGLMQISPATANHYNCSGSMLDGSNNMACAVKIAARNVSRDGAIVSGQGKGWRGVARDWMPLRSGAKRADIAGWTKSQSFCSNG</sequence>